<proteinExistence type="predicted"/>
<protein>
    <submittedName>
        <fullName evidence="1">Uncharacterized protein</fullName>
    </submittedName>
</protein>
<sequence>MTTRIEDDIEDALDGDFSRLVERGANARRFATLGAKLGSVVPVAGSVVGATLGAVGGFILGDDYITFTMPMIAIPAHEAYLLSRPPTQQVYIRAGETLVPTGGNVTDVAQGVAQATSIEQAIEVPKPRKKTTAYQRRYKKAFKGIANRYKLKNGKWKKGGFKAAVRAAHKQAGGKK</sequence>
<comment type="caution">
    <text evidence="1">The sequence shown here is derived from an EMBL/GenBank/DDBJ whole genome shotgun (WGS) entry which is preliminary data.</text>
</comment>
<evidence type="ECO:0000313" key="1">
    <source>
        <dbReference type="EMBL" id="GAH91669.1"/>
    </source>
</evidence>
<gene>
    <name evidence="1" type="ORF">S06H3_03342</name>
</gene>
<dbReference type="EMBL" id="BARV01001078">
    <property type="protein sequence ID" value="GAH91669.1"/>
    <property type="molecule type" value="Genomic_DNA"/>
</dbReference>
<accession>X1KNE3</accession>
<organism evidence="1">
    <name type="scientific">marine sediment metagenome</name>
    <dbReference type="NCBI Taxonomy" id="412755"/>
    <lineage>
        <taxon>unclassified sequences</taxon>
        <taxon>metagenomes</taxon>
        <taxon>ecological metagenomes</taxon>
    </lineage>
</organism>
<dbReference type="AlphaFoldDB" id="X1KNE3"/>
<name>X1KNE3_9ZZZZ</name>
<reference evidence="1" key="1">
    <citation type="journal article" date="2014" name="Front. Microbiol.">
        <title>High frequency of phylogenetically diverse reductive dehalogenase-homologous genes in deep subseafloor sedimentary metagenomes.</title>
        <authorList>
            <person name="Kawai M."/>
            <person name="Futagami T."/>
            <person name="Toyoda A."/>
            <person name="Takaki Y."/>
            <person name="Nishi S."/>
            <person name="Hori S."/>
            <person name="Arai W."/>
            <person name="Tsubouchi T."/>
            <person name="Morono Y."/>
            <person name="Uchiyama I."/>
            <person name="Ito T."/>
            <person name="Fujiyama A."/>
            <person name="Inagaki F."/>
            <person name="Takami H."/>
        </authorList>
    </citation>
    <scope>NUCLEOTIDE SEQUENCE</scope>
    <source>
        <strain evidence="1">Expedition CK06-06</strain>
    </source>
</reference>